<dbReference type="GO" id="GO:0005634">
    <property type="term" value="C:nucleus"/>
    <property type="evidence" value="ECO:0007669"/>
    <property type="project" value="InterPro"/>
</dbReference>
<dbReference type="GO" id="GO:0051056">
    <property type="term" value="P:regulation of small GTPase mediated signal transduction"/>
    <property type="evidence" value="ECO:0007669"/>
    <property type="project" value="InterPro"/>
</dbReference>
<dbReference type="PANTHER" id="PTHR10063">
    <property type="entry name" value="TUBERIN"/>
    <property type="match status" value="1"/>
</dbReference>
<feature type="region of interest" description="Disordered" evidence="3">
    <location>
        <begin position="341"/>
        <end position="381"/>
    </location>
</feature>
<dbReference type="InterPro" id="IPR046859">
    <property type="entry name" value="RGPA/RALGAPB_N"/>
</dbReference>
<evidence type="ECO:0000313" key="5">
    <source>
        <dbReference type="Ensembl" id="ENSATEP00000059886.1"/>
    </source>
</evidence>
<keyword evidence="2" id="KW-0597">Phosphoprotein</keyword>
<name>A0A7N6BAX0_ANATE</name>
<dbReference type="FunFam" id="3.40.50.11210:FF:000001">
    <property type="entry name" value="Ral GTPase-activating protein subunit alpha-1 isoform 1"/>
    <property type="match status" value="1"/>
</dbReference>
<dbReference type="InterPro" id="IPR035974">
    <property type="entry name" value="Rap/Ran-GAP_sf"/>
</dbReference>
<evidence type="ECO:0000256" key="1">
    <source>
        <dbReference type="ARBA" id="ARBA00022468"/>
    </source>
</evidence>
<feature type="region of interest" description="Disordered" evidence="3">
    <location>
        <begin position="1498"/>
        <end position="1518"/>
    </location>
</feature>
<evidence type="ECO:0000256" key="2">
    <source>
        <dbReference type="ARBA" id="ARBA00022553"/>
    </source>
</evidence>
<evidence type="ECO:0000259" key="4">
    <source>
        <dbReference type="PROSITE" id="PS50085"/>
    </source>
</evidence>
<feature type="compositionally biased region" description="Polar residues" evidence="3">
    <location>
        <begin position="1444"/>
        <end position="1461"/>
    </location>
</feature>
<feature type="region of interest" description="Disordered" evidence="3">
    <location>
        <begin position="1442"/>
        <end position="1471"/>
    </location>
</feature>
<evidence type="ECO:0000313" key="6">
    <source>
        <dbReference type="Proteomes" id="UP000265040"/>
    </source>
</evidence>
<dbReference type="Pfam" id="PF02145">
    <property type="entry name" value="Rap_GAP"/>
    <property type="match status" value="1"/>
</dbReference>
<feature type="region of interest" description="Disordered" evidence="3">
    <location>
        <begin position="1839"/>
        <end position="1891"/>
    </location>
</feature>
<feature type="domain" description="Rap-GAP" evidence="4">
    <location>
        <begin position="1602"/>
        <end position="1810"/>
    </location>
</feature>
<dbReference type="InterPro" id="IPR000331">
    <property type="entry name" value="Rap/Ran_GAP_dom"/>
</dbReference>
<evidence type="ECO:0000256" key="3">
    <source>
        <dbReference type="SAM" id="MobiDB-lite"/>
    </source>
</evidence>
<protein>
    <recommendedName>
        <fullName evidence="4">Rap-GAP domain-containing protein</fullName>
    </recommendedName>
</protein>
<reference evidence="5" key="1">
    <citation type="submission" date="2021-04" db="EMBL/GenBank/DDBJ databases">
        <authorList>
            <consortium name="Wellcome Sanger Institute Data Sharing"/>
        </authorList>
    </citation>
    <scope>NUCLEOTIDE SEQUENCE [LARGE SCALE GENOMIC DNA]</scope>
</reference>
<feature type="compositionally biased region" description="Polar residues" evidence="3">
    <location>
        <begin position="1853"/>
        <end position="1865"/>
    </location>
</feature>
<dbReference type="Proteomes" id="UP000265040">
    <property type="component" value="Chromosome 12"/>
</dbReference>
<dbReference type="GeneTree" id="ENSGT00950000183139"/>
<dbReference type="Pfam" id="PF20412">
    <property type="entry name" value="RALGAPB_N"/>
    <property type="match status" value="1"/>
</dbReference>
<reference evidence="5" key="2">
    <citation type="submission" date="2025-08" db="UniProtKB">
        <authorList>
            <consortium name="Ensembl"/>
        </authorList>
    </citation>
    <scope>IDENTIFICATION</scope>
</reference>
<dbReference type="Gene3D" id="3.40.50.11210">
    <property type="entry name" value="Rap/Ran-GAP"/>
    <property type="match status" value="1"/>
</dbReference>
<dbReference type="InterPro" id="IPR027107">
    <property type="entry name" value="Tuberin/Ral-act_asu"/>
</dbReference>
<dbReference type="Ensembl" id="ENSATET00000052090.2">
    <property type="protein sequence ID" value="ENSATEP00000059886.1"/>
    <property type="gene ID" value="ENSATEG00000007270.3"/>
</dbReference>
<gene>
    <name evidence="5" type="primary">RALGAPA2</name>
</gene>
<feature type="compositionally biased region" description="Low complexity" evidence="3">
    <location>
        <begin position="1839"/>
        <end position="1851"/>
    </location>
</feature>
<feature type="region of interest" description="Disordered" evidence="3">
    <location>
        <begin position="718"/>
        <end position="738"/>
    </location>
</feature>
<feature type="region of interest" description="Disordered" evidence="3">
    <location>
        <begin position="691"/>
        <end position="710"/>
    </location>
</feature>
<accession>A0A7N6BAX0</accession>
<dbReference type="SUPFAM" id="SSF48371">
    <property type="entry name" value="ARM repeat"/>
    <property type="match status" value="1"/>
</dbReference>
<sequence length="1891" mass="212748">MFTRRGHGDVKKSTQKVLDPKKDVLTRLKHLRSLLDIIDRSELKAFFESNSSQIYFIFYENFITLESNLKQKGNKSQREELDSILFIFEKILQLLPEKIYNRWQFHSIGSILKKLLHTGNSFKIRCEGIRLFLLWLQALRDNCAEEQFLIFACLVPGFPAVPSTRGPCTLDTIIYNPFSNPPDAKVVPEEITPLVPAVVGEKVADDQTCYILETLLKYMVIQASSTEWKNKENQDTGFRFLFSLFKKYYLPHLFPSFTKLTNLYKPLLDLPHHRPKPLYVPVTRNNESTFCTRDQYLAPRVAFITWLVTFFLEKKYVNSAAVAQSAKNGTEVIPKLIQTVTAGSSSQEKDKTSDGDTNGPSGEPEKSHSNSSTLSDRRASDSSLCSIEEEHRYVYDMVQNILLSTRDNVNFVNEVFHQAFLLPSCEASATRKVIKVYRKWILQERPSFMTEPDRTTQEDEVDDTEQGHQGWCSAHTTGLSQSFSSHIYRHMIMEHTMNTQTWSQMLQVLLRITEAVMKRPQENQRKDSFAESLASIIFRTIIVAWVRANLCVFISRELWDELLAVLSSLTYWEELVTEWASIMDSLTAVLARSVYGLDMANLPLDKLSEQKEKKQRGRGVIQDSQKAAAVARSFSLSWRNQGEQGGPGVQEPMRIRSATTSGAPGVETARNNVRQKASDVEECQMSECVGEEELGGGDSPLPRSSSTSDITQQLSDTLPECNTEGHTNYIRPKIREKSESISSEMSNGYLNEAEITWQAFDEEADTQSTQSAHMDVTTEPQNQGSLLLSHNEALAGPECALPCHSAHLSYHNHYPQNPPASPALLVHAECPRDCPLDDTMHQSVLHMPHHLDSSECLADDVSIIAGGTLTGWHADSAFVLWRRILGILGDVNNIRCPKIHAKVFSYLYELWHKLAKIRDNLGISVDNQSSPPQPAFIPPLRMLASWLFRATMLPTEYKAGKLQAFKLICEMMTRHQDLLPNSDFLVHLYHIMHKGFTSNDQDVLSTIIRSCSPRFFFLGLPGFTMLIGDFITAAARILSSDYSEAPRMEAQTVLGSLVCFPNLYLQIPVLQHVPGSDEIVVGNEDIKDYLVNKLLETATKEHCEGARCIAVCSLGLWVCEELMQKNIHHQVKDAINILGVTLKFGNKAVAQVACDVFQLLISHWEHLQRLEPTLPKKIIEIFVATIAFLLPSAEHSTVEADKKLMVSLLLCLLDWCMAVPLSLLLEPINMPVEDRTSHKAPLLDYIYRVLHCCVSGSNLHTQQSHYLLSLSDLSSDYDLMLGQVKNFEPPPSQSNATDFSNLLTVAEEKRRRNMELIPLTARMVMTHLVNHLGHHPLSGGPALLHSLVSENHDNPYVESSELSSEVFKSPNLQLFVFNDSTLLSYLQIPAESPTVGQPPHPSSQVRIIVRDISGKYSWDGTILYCTSQEDCANVGVSNAMDRPLSSSTTVSHSRNQPSSPTKGPYKKHRSVSDSLSDFCEEEEVDVLDKLLEDLGHSSPECLPQPQLKLNQPAPSPHGMTLEQEKAIIEAILHQTQQEEEQVRRWDADVSFRAACQREPSHHEPKAPFYFCRLLLNDLGMNSWDRRKSFHLLKKNSKLLRELKNLDSRQCRETHKIAVFYIGEGQEDKCSILSNSAGSQAYEEFVSGLGWEVDLATHCGFMGGLQRNGSTGLTAPYYATSTVEAIFHVSTRMPSDSDDSLTKKLRHLGNDEVHIVWSEHTRDYRRGIIPTDFGDVLIIIYPMKNHMYYIQIMKKPQVPFFGPLFNGAIITGTLLPSLVRATCINASRAVKSRLTLYQSFYEERALYLEAIVQNHREVMTFEDFASQVFSPSPGYPMSGTGSFTGSVSTETSAPAGTTDSVDQVSPNLPRATKNRVSGKLRRSASAISKSSN</sequence>
<proteinExistence type="predicted"/>
<dbReference type="PROSITE" id="PS50085">
    <property type="entry name" value="RAPGAP"/>
    <property type="match status" value="1"/>
</dbReference>
<dbReference type="GO" id="GO:0005737">
    <property type="term" value="C:cytoplasm"/>
    <property type="evidence" value="ECO:0007669"/>
    <property type="project" value="TreeGrafter"/>
</dbReference>
<feature type="compositionally biased region" description="Basic residues" evidence="3">
    <location>
        <begin position="1871"/>
        <end position="1881"/>
    </location>
</feature>
<dbReference type="InterPro" id="IPR016024">
    <property type="entry name" value="ARM-type_fold"/>
</dbReference>
<dbReference type="GO" id="GO:0005096">
    <property type="term" value="F:GTPase activator activity"/>
    <property type="evidence" value="ECO:0007669"/>
    <property type="project" value="UniProtKB-KW"/>
</dbReference>
<organism evidence="5 6">
    <name type="scientific">Anabas testudineus</name>
    <name type="common">Climbing perch</name>
    <name type="synonym">Anthias testudineus</name>
    <dbReference type="NCBI Taxonomy" id="64144"/>
    <lineage>
        <taxon>Eukaryota</taxon>
        <taxon>Metazoa</taxon>
        <taxon>Chordata</taxon>
        <taxon>Craniata</taxon>
        <taxon>Vertebrata</taxon>
        <taxon>Euteleostomi</taxon>
        <taxon>Actinopterygii</taxon>
        <taxon>Neopterygii</taxon>
        <taxon>Teleostei</taxon>
        <taxon>Neoteleostei</taxon>
        <taxon>Acanthomorphata</taxon>
        <taxon>Anabantaria</taxon>
        <taxon>Anabantiformes</taxon>
        <taxon>Anabantoidei</taxon>
        <taxon>Anabantidae</taxon>
        <taxon>Anabas</taxon>
    </lineage>
</organism>
<feature type="region of interest" description="Disordered" evidence="3">
    <location>
        <begin position="640"/>
        <end position="683"/>
    </location>
</feature>
<keyword evidence="1" id="KW-0343">GTPase activation</keyword>
<dbReference type="PANTHER" id="PTHR10063:SF2">
    <property type="entry name" value="RAL GTPASE-ACTIVATING PROTEIN SUBUNIT ALPHA-2"/>
    <property type="match status" value="1"/>
</dbReference>
<reference evidence="5" key="3">
    <citation type="submission" date="2025-09" db="UniProtKB">
        <authorList>
            <consortium name="Ensembl"/>
        </authorList>
    </citation>
    <scope>IDENTIFICATION</scope>
</reference>
<dbReference type="SUPFAM" id="SSF111347">
    <property type="entry name" value="Rap/Ran-GAP"/>
    <property type="match status" value="1"/>
</dbReference>
<keyword evidence="6" id="KW-1185">Reference proteome</keyword>